<sequence>MALGFTGLGVTVLCRVRGRRTVVSLAGGKSKGGAVRQKKSSISQGYLDALEKYEPVVGIEVHAQLATKTKAFCSCSTKESKLPNTNVCPICMGHPGTLPVLNKSVVDLAIKAGLALNCDIAKFSKFDRKNYFYPDTPKNYQISQYDIPIAEHGSLDLPVSGNTVGITRLHMEEDAGKLTHMGSGSGRIADSTHSLVDYNRSGTALIEIVSEPDLRSGVQAAEYGQELQKVLRFIGASDCNMQDGSLRLDVNVSIREKGASKFGTKIEIKNLNSFGSVQKSIEHEIERQAAALDAGEKLQQETRFWDEKGLKTLLMRVKEGEADYRYFPEPDIPPLKVSDEMLQSVKETIPELPNERRTRYQETYGLSDYDAMLMSDDKETSDFFEQSVDLGGNPKTVANLLLAEVTLARKDLKMKTLSSSKLTPQSLADLVKLREDGLIGSKVIKALVPELVKDGGDPIVIVEERDLKFITDPKQIDDILQGVLNQEAELATKYKAGEKKLMGPLKGKVMAASRGRIEPELLQKRLDELLSADS</sequence>
<proteinExistence type="inferred from homology"/>
<dbReference type="SUPFAM" id="SSF55931">
    <property type="entry name" value="Glutamine synthetase/guanido kinase"/>
    <property type="match status" value="1"/>
</dbReference>
<evidence type="ECO:0000259" key="11">
    <source>
        <dbReference type="SMART" id="SM00845"/>
    </source>
</evidence>
<gene>
    <name evidence="12" type="ORF">NDN08_008254</name>
</gene>
<dbReference type="NCBIfam" id="NF004014">
    <property type="entry name" value="PRK05477.1-4"/>
    <property type="match status" value="1"/>
</dbReference>
<dbReference type="NCBIfam" id="TIGR00133">
    <property type="entry name" value="gatB"/>
    <property type="match status" value="1"/>
</dbReference>
<dbReference type="InterPro" id="IPR023168">
    <property type="entry name" value="GatB_Yqey_C_2"/>
</dbReference>
<comment type="function">
    <text evidence="7">Allows the formation of correctly charged Asn-tRNA(Asn) or Gln-tRNA(Gln) through the transamidation of misacylated Asp-tRNA(Asn) or Glu-tRNA(Gln) in organisms which lack either or both of asparaginyl-tRNA or glutaminyl-tRNA synthetases. The reaction takes place in the presence of glutamine and ATP through an activated phospho-Asp-tRNA(Asn) or phospho-Glu-tRNA(Gln).</text>
</comment>
<keyword evidence="3 10" id="KW-0436">Ligase</keyword>
<dbReference type="InterPro" id="IPR018027">
    <property type="entry name" value="Asn/Gln_amidotransferase"/>
</dbReference>
<dbReference type="AlphaFoldDB" id="A0AAV8UZV5"/>
<dbReference type="GO" id="GO:0070681">
    <property type="term" value="P:glutaminyl-tRNAGln biosynthesis via transamidation"/>
    <property type="evidence" value="ECO:0007669"/>
    <property type="project" value="UniProtKB-UniRule"/>
</dbReference>
<evidence type="ECO:0000256" key="2">
    <source>
        <dbReference type="ARBA" id="ARBA00011123"/>
    </source>
</evidence>
<dbReference type="SUPFAM" id="SSF89095">
    <property type="entry name" value="GatB/YqeY motif"/>
    <property type="match status" value="1"/>
</dbReference>
<dbReference type="InterPro" id="IPR006075">
    <property type="entry name" value="Asn/Gln-tRNA_Trfase_suB/E_cat"/>
</dbReference>
<evidence type="ECO:0000256" key="9">
    <source>
        <dbReference type="ARBA" id="ARBA00047913"/>
    </source>
</evidence>
<dbReference type="NCBIfam" id="NF004012">
    <property type="entry name" value="PRK05477.1-2"/>
    <property type="match status" value="1"/>
</dbReference>
<evidence type="ECO:0000256" key="10">
    <source>
        <dbReference type="HAMAP-Rule" id="MF_03147"/>
    </source>
</evidence>
<evidence type="ECO:0000256" key="7">
    <source>
        <dbReference type="ARBA" id="ARBA00024799"/>
    </source>
</evidence>
<dbReference type="GO" id="GO:0005739">
    <property type="term" value="C:mitochondrion"/>
    <property type="evidence" value="ECO:0007669"/>
    <property type="project" value="UniProtKB-SubCell"/>
</dbReference>
<dbReference type="EMBL" id="JAMWBK010000002">
    <property type="protein sequence ID" value="KAJ8908160.1"/>
    <property type="molecule type" value="Genomic_DNA"/>
</dbReference>
<dbReference type="Proteomes" id="UP001157974">
    <property type="component" value="Unassembled WGS sequence"/>
</dbReference>
<evidence type="ECO:0000256" key="1">
    <source>
        <dbReference type="ARBA" id="ARBA00005306"/>
    </source>
</evidence>
<keyword evidence="6 10" id="KW-0648">Protein biosynthesis</keyword>
<dbReference type="InterPro" id="IPR017959">
    <property type="entry name" value="Asn/Gln-tRNA_amidoTrfase_suB/E"/>
</dbReference>
<comment type="function">
    <text evidence="10">Allows the formation of correctly charged Gln-tRNA(Gln) through the transamidation of misacylated Glu-tRNA(Gln) in the mitochondria. The reaction takes place in the presence of glutamine and ATP through an activated gamma-phospho-Glu-tRNA(Gln).</text>
</comment>
<dbReference type="Pfam" id="PF02934">
    <property type="entry name" value="GatB_N"/>
    <property type="match status" value="1"/>
</dbReference>
<evidence type="ECO:0000256" key="6">
    <source>
        <dbReference type="ARBA" id="ARBA00022917"/>
    </source>
</evidence>
<comment type="subunit">
    <text evidence="10">Subunit of the heterotrimeric GatCAB amidotransferase (AdT) complex, composed of A, B and C subunits.</text>
</comment>
<dbReference type="InterPro" id="IPR042114">
    <property type="entry name" value="GatB_C_1"/>
</dbReference>
<comment type="catalytic activity">
    <reaction evidence="8">
        <text>L-aspartyl-tRNA(Asn) + L-glutamine + ATP + H2O = L-asparaginyl-tRNA(Asn) + L-glutamate + ADP + phosphate + 2 H(+)</text>
        <dbReference type="Rhea" id="RHEA:14513"/>
        <dbReference type="Rhea" id="RHEA-COMP:9674"/>
        <dbReference type="Rhea" id="RHEA-COMP:9677"/>
        <dbReference type="ChEBI" id="CHEBI:15377"/>
        <dbReference type="ChEBI" id="CHEBI:15378"/>
        <dbReference type="ChEBI" id="CHEBI:29985"/>
        <dbReference type="ChEBI" id="CHEBI:30616"/>
        <dbReference type="ChEBI" id="CHEBI:43474"/>
        <dbReference type="ChEBI" id="CHEBI:58359"/>
        <dbReference type="ChEBI" id="CHEBI:78515"/>
        <dbReference type="ChEBI" id="CHEBI:78516"/>
        <dbReference type="ChEBI" id="CHEBI:456216"/>
    </reaction>
</comment>
<reference evidence="12 13" key="1">
    <citation type="journal article" date="2023" name="Nat. Commun.">
        <title>Origin of minicircular mitochondrial genomes in red algae.</title>
        <authorList>
            <person name="Lee Y."/>
            <person name="Cho C.H."/>
            <person name="Lee Y.M."/>
            <person name="Park S.I."/>
            <person name="Yang J.H."/>
            <person name="West J.A."/>
            <person name="Bhattacharya D."/>
            <person name="Yoon H.S."/>
        </authorList>
    </citation>
    <scope>NUCLEOTIDE SEQUENCE [LARGE SCALE GENOMIC DNA]</scope>
    <source>
        <strain evidence="12 13">CCMP1338</strain>
        <tissue evidence="12">Whole cell</tissue>
    </source>
</reference>
<evidence type="ECO:0000256" key="5">
    <source>
        <dbReference type="ARBA" id="ARBA00022840"/>
    </source>
</evidence>
<evidence type="ECO:0000256" key="3">
    <source>
        <dbReference type="ARBA" id="ARBA00022598"/>
    </source>
</evidence>
<dbReference type="PANTHER" id="PTHR11659">
    <property type="entry name" value="GLUTAMYL-TRNA GLN AMIDOTRANSFERASE SUBUNIT B MITOCHONDRIAL AND PROKARYOTIC PET112-RELATED"/>
    <property type="match status" value="1"/>
</dbReference>
<dbReference type="GO" id="GO:0005524">
    <property type="term" value="F:ATP binding"/>
    <property type="evidence" value="ECO:0007669"/>
    <property type="project" value="UniProtKB-KW"/>
</dbReference>
<evidence type="ECO:0000313" key="13">
    <source>
        <dbReference type="Proteomes" id="UP001157974"/>
    </source>
</evidence>
<comment type="similarity">
    <text evidence="1 10">Belongs to the GatB/GatE family. GatB subfamily.</text>
</comment>
<evidence type="ECO:0000256" key="4">
    <source>
        <dbReference type="ARBA" id="ARBA00022741"/>
    </source>
</evidence>
<protein>
    <recommendedName>
        <fullName evidence="10">Glutamyl-tRNA(Gln) amidotransferase subunit B, mitochondrial</fullName>
        <shortName evidence="10">Glu-AdT subunit B</shortName>
        <ecNumber evidence="10">6.3.5.-</ecNumber>
    </recommendedName>
</protein>
<evidence type="ECO:0000256" key="8">
    <source>
        <dbReference type="ARBA" id="ARBA00047380"/>
    </source>
</evidence>
<dbReference type="Gene3D" id="1.10.150.380">
    <property type="entry name" value="GatB domain, N-terminal subdomain"/>
    <property type="match status" value="1"/>
</dbReference>
<dbReference type="InterPro" id="IPR003789">
    <property type="entry name" value="Asn/Gln_tRNA_amidoTrase-B-like"/>
</dbReference>
<dbReference type="GO" id="GO:0032543">
    <property type="term" value="P:mitochondrial translation"/>
    <property type="evidence" value="ECO:0007669"/>
    <property type="project" value="UniProtKB-UniRule"/>
</dbReference>
<dbReference type="SMART" id="SM00845">
    <property type="entry name" value="GatB_Yqey"/>
    <property type="match status" value="1"/>
</dbReference>
<dbReference type="PANTHER" id="PTHR11659:SF0">
    <property type="entry name" value="GLUTAMYL-TRNA(GLN) AMIDOTRANSFERASE SUBUNIT B, MITOCHONDRIAL"/>
    <property type="match status" value="1"/>
</dbReference>
<dbReference type="InterPro" id="IPR014746">
    <property type="entry name" value="Gln_synth/guanido_kin_cat_dom"/>
</dbReference>
<comment type="catalytic activity">
    <reaction evidence="9 10">
        <text>L-glutamyl-tRNA(Gln) + L-glutamine + ATP + H2O = L-glutaminyl-tRNA(Gln) + L-glutamate + ADP + phosphate + H(+)</text>
        <dbReference type="Rhea" id="RHEA:17521"/>
        <dbReference type="Rhea" id="RHEA-COMP:9681"/>
        <dbReference type="Rhea" id="RHEA-COMP:9684"/>
        <dbReference type="ChEBI" id="CHEBI:15377"/>
        <dbReference type="ChEBI" id="CHEBI:15378"/>
        <dbReference type="ChEBI" id="CHEBI:29985"/>
        <dbReference type="ChEBI" id="CHEBI:30616"/>
        <dbReference type="ChEBI" id="CHEBI:43474"/>
        <dbReference type="ChEBI" id="CHEBI:58359"/>
        <dbReference type="ChEBI" id="CHEBI:78520"/>
        <dbReference type="ChEBI" id="CHEBI:78521"/>
        <dbReference type="ChEBI" id="CHEBI:456216"/>
    </reaction>
</comment>
<evidence type="ECO:0000313" key="12">
    <source>
        <dbReference type="EMBL" id="KAJ8908160.1"/>
    </source>
</evidence>
<keyword evidence="10" id="KW-0496">Mitochondrion</keyword>
<dbReference type="EC" id="6.3.5.-" evidence="10"/>
<dbReference type="GO" id="GO:0030956">
    <property type="term" value="C:glutamyl-tRNA(Gln) amidotransferase complex"/>
    <property type="evidence" value="ECO:0007669"/>
    <property type="project" value="UniProtKB-UniRule"/>
</dbReference>
<dbReference type="InterPro" id="IPR017958">
    <property type="entry name" value="Gln-tRNA_amidoTrfase_suB_CS"/>
</dbReference>
<dbReference type="HAMAP" id="MF_00121">
    <property type="entry name" value="GatB"/>
    <property type="match status" value="1"/>
</dbReference>
<feature type="domain" description="Asn/Gln amidotransferase" evidence="11">
    <location>
        <begin position="382"/>
        <end position="530"/>
    </location>
</feature>
<dbReference type="InterPro" id="IPR004413">
    <property type="entry name" value="GatB"/>
</dbReference>
<keyword evidence="13" id="KW-1185">Reference proteome</keyword>
<name>A0AAV8UZV5_9RHOD</name>
<dbReference type="Gene3D" id="1.10.10.410">
    <property type="match status" value="1"/>
</dbReference>
<dbReference type="PROSITE" id="PS01234">
    <property type="entry name" value="GATB"/>
    <property type="match status" value="1"/>
</dbReference>
<comment type="caution">
    <text evidence="12">The sequence shown here is derived from an EMBL/GenBank/DDBJ whole genome shotgun (WGS) entry which is preliminary data.</text>
</comment>
<dbReference type="Pfam" id="PF02637">
    <property type="entry name" value="GatB_Yqey"/>
    <property type="match status" value="1"/>
</dbReference>
<keyword evidence="5 10" id="KW-0067">ATP-binding</keyword>
<accession>A0AAV8UZV5</accession>
<organism evidence="12 13">
    <name type="scientific">Rhodosorus marinus</name>
    <dbReference type="NCBI Taxonomy" id="101924"/>
    <lineage>
        <taxon>Eukaryota</taxon>
        <taxon>Rhodophyta</taxon>
        <taxon>Stylonematophyceae</taxon>
        <taxon>Stylonematales</taxon>
        <taxon>Stylonemataceae</taxon>
        <taxon>Rhodosorus</taxon>
    </lineage>
</organism>
<keyword evidence="4 10" id="KW-0547">Nucleotide-binding</keyword>
<comment type="subcellular location">
    <subcellularLocation>
        <location evidence="10">Mitochondrion</location>
    </subcellularLocation>
</comment>
<dbReference type="GO" id="GO:0050567">
    <property type="term" value="F:glutaminyl-tRNA synthase (glutamine-hydrolyzing) activity"/>
    <property type="evidence" value="ECO:0007669"/>
    <property type="project" value="UniProtKB-UniRule"/>
</dbReference>
<comment type="subunit">
    <text evidence="2">Heterotrimer of A, B and C subunits.</text>
</comment>